<sequence>GWSAIHLAAGHNNIEMLTLLMEKGADINIKDSQGNTPLSWAREMNAIGAIHELEKRGAF</sequence>
<evidence type="ECO:0000256" key="1">
    <source>
        <dbReference type="PROSITE-ProRule" id="PRU00023"/>
    </source>
</evidence>
<dbReference type="InterPro" id="IPR002110">
    <property type="entry name" value="Ankyrin_rpt"/>
</dbReference>
<gene>
    <name evidence="2" type="ORF">SMN809_LOCUS36753</name>
    <name evidence="3" type="ORF">SMN809_LOCUS39972</name>
</gene>
<dbReference type="EMBL" id="CAJOBI010091449">
    <property type="protein sequence ID" value="CAF4544304.1"/>
    <property type="molecule type" value="Genomic_DNA"/>
</dbReference>
<dbReference type="Gene3D" id="1.25.40.20">
    <property type="entry name" value="Ankyrin repeat-containing domain"/>
    <property type="match status" value="1"/>
</dbReference>
<dbReference type="Pfam" id="PF12796">
    <property type="entry name" value="Ank_2"/>
    <property type="match status" value="1"/>
</dbReference>
<name>A0A8S2Y7J9_9BILA</name>
<proteinExistence type="predicted"/>
<reference evidence="2" key="1">
    <citation type="submission" date="2021-02" db="EMBL/GenBank/DDBJ databases">
        <authorList>
            <person name="Nowell W R."/>
        </authorList>
    </citation>
    <scope>NUCLEOTIDE SEQUENCE</scope>
</reference>
<protein>
    <recommendedName>
        <fullName evidence="5">Ankyrin repeat domain-containing protein</fullName>
    </recommendedName>
</protein>
<comment type="caution">
    <text evidence="2">The sequence shown here is derived from an EMBL/GenBank/DDBJ whole genome shotgun (WGS) entry which is preliminary data.</text>
</comment>
<evidence type="ECO:0000313" key="4">
    <source>
        <dbReference type="Proteomes" id="UP000676336"/>
    </source>
</evidence>
<dbReference type="PROSITE" id="PS50297">
    <property type="entry name" value="ANK_REP_REGION"/>
    <property type="match status" value="1"/>
</dbReference>
<dbReference type="EMBL" id="CAJOBI010108764">
    <property type="protein sequence ID" value="CAF4623022.1"/>
    <property type="molecule type" value="Genomic_DNA"/>
</dbReference>
<dbReference type="PRINTS" id="PR01415">
    <property type="entry name" value="ANKYRIN"/>
</dbReference>
<feature type="non-terminal residue" evidence="2">
    <location>
        <position position="59"/>
    </location>
</feature>
<organism evidence="2 4">
    <name type="scientific">Rotaria magnacalcarata</name>
    <dbReference type="NCBI Taxonomy" id="392030"/>
    <lineage>
        <taxon>Eukaryota</taxon>
        <taxon>Metazoa</taxon>
        <taxon>Spiralia</taxon>
        <taxon>Gnathifera</taxon>
        <taxon>Rotifera</taxon>
        <taxon>Eurotatoria</taxon>
        <taxon>Bdelloidea</taxon>
        <taxon>Philodinida</taxon>
        <taxon>Philodinidae</taxon>
        <taxon>Rotaria</taxon>
    </lineage>
</organism>
<dbReference type="InterPro" id="IPR036770">
    <property type="entry name" value="Ankyrin_rpt-contain_sf"/>
</dbReference>
<evidence type="ECO:0000313" key="2">
    <source>
        <dbReference type="EMBL" id="CAF4544304.1"/>
    </source>
</evidence>
<accession>A0A8S2Y7J9</accession>
<dbReference type="PROSITE" id="PS50088">
    <property type="entry name" value="ANK_REPEAT"/>
    <property type="match status" value="1"/>
</dbReference>
<keyword evidence="1" id="KW-0040">ANK repeat</keyword>
<evidence type="ECO:0008006" key="5">
    <source>
        <dbReference type="Google" id="ProtNLM"/>
    </source>
</evidence>
<dbReference type="Proteomes" id="UP000676336">
    <property type="component" value="Unassembled WGS sequence"/>
</dbReference>
<feature type="non-terminal residue" evidence="2">
    <location>
        <position position="1"/>
    </location>
</feature>
<dbReference type="SMART" id="SM00248">
    <property type="entry name" value="ANK"/>
    <property type="match status" value="1"/>
</dbReference>
<evidence type="ECO:0000313" key="3">
    <source>
        <dbReference type="EMBL" id="CAF4623022.1"/>
    </source>
</evidence>
<dbReference type="SUPFAM" id="SSF48403">
    <property type="entry name" value="Ankyrin repeat"/>
    <property type="match status" value="1"/>
</dbReference>
<dbReference type="AlphaFoldDB" id="A0A8S2Y7J9"/>
<feature type="repeat" description="ANK" evidence="1">
    <location>
        <begin position="1"/>
        <end position="32"/>
    </location>
</feature>